<reference evidence="2" key="1">
    <citation type="submission" date="2025-08" db="UniProtKB">
        <authorList>
            <consortium name="RefSeq"/>
        </authorList>
    </citation>
    <scope>IDENTIFICATION</scope>
    <source>
        <tissue evidence="2">Gonads</tissue>
    </source>
</reference>
<evidence type="ECO:0000313" key="1">
    <source>
        <dbReference type="Proteomes" id="UP000504635"/>
    </source>
</evidence>
<dbReference type="GeneID" id="115886790"/>
<dbReference type="KEGG" id="soy:115886790"/>
<accession>A0A6J2YF18</accession>
<sequence>MKIPYIINKNTVVVYTPSKNSLQLVGENIRKLVAENFEWDKDHCPSLKEYCINAIGKNFENKPILDELPCSDRVYLLDILPIKLPLELMIPLIDELQIPGALLQNPV</sequence>
<organism evidence="1 2">
    <name type="scientific">Sitophilus oryzae</name>
    <name type="common">Rice weevil</name>
    <name type="synonym">Curculio oryzae</name>
    <dbReference type="NCBI Taxonomy" id="7048"/>
    <lineage>
        <taxon>Eukaryota</taxon>
        <taxon>Metazoa</taxon>
        <taxon>Ecdysozoa</taxon>
        <taxon>Arthropoda</taxon>
        <taxon>Hexapoda</taxon>
        <taxon>Insecta</taxon>
        <taxon>Pterygota</taxon>
        <taxon>Neoptera</taxon>
        <taxon>Endopterygota</taxon>
        <taxon>Coleoptera</taxon>
        <taxon>Polyphaga</taxon>
        <taxon>Cucujiformia</taxon>
        <taxon>Curculionidae</taxon>
        <taxon>Dryophthorinae</taxon>
        <taxon>Sitophilus</taxon>
    </lineage>
</organism>
<dbReference type="AlphaFoldDB" id="A0A6J2YF18"/>
<protein>
    <submittedName>
        <fullName evidence="2">Dynein regulatory complex subunit 5-like</fullName>
    </submittedName>
</protein>
<evidence type="ECO:0000313" key="2">
    <source>
        <dbReference type="RefSeq" id="XP_030761941.1"/>
    </source>
</evidence>
<name>A0A6J2YF18_SITOR</name>
<dbReference type="InParanoid" id="A0A6J2YF18"/>
<proteinExistence type="predicted"/>
<dbReference type="RefSeq" id="XP_030761941.1">
    <property type="nucleotide sequence ID" value="XM_030906081.1"/>
</dbReference>
<dbReference type="Proteomes" id="UP000504635">
    <property type="component" value="Unplaced"/>
</dbReference>
<dbReference type="OrthoDB" id="341587at2759"/>
<keyword evidence="1" id="KW-1185">Reference proteome</keyword>
<gene>
    <name evidence="2" type="primary">LOC115886790</name>
</gene>